<sequence length="60" mass="6884">SENKRTLRVKILTFLSFCFWSSTLGHISYSVPEELPKGYVIGNIAKDLEVDIKRLKSRKA</sequence>
<organism evidence="3 4">
    <name type="scientific">Periophthalmus magnuspinnatus</name>
    <dbReference type="NCBI Taxonomy" id="409849"/>
    <lineage>
        <taxon>Eukaryota</taxon>
        <taxon>Metazoa</taxon>
        <taxon>Chordata</taxon>
        <taxon>Craniata</taxon>
        <taxon>Vertebrata</taxon>
        <taxon>Euteleostomi</taxon>
        <taxon>Actinopterygii</taxon>
        <taxon>Neopterygii</taxon>
        <taxon>Teleostei</taxon>
        <taxon>Neoteleostei</taxon>
        <taxon>Acanthomorphata</taxon>
        <taxon>Gobiaria</taxon>
        <taxon>Gobiiformes</taxon>
        <taxon>Gobioidei</taxon>
        <taxon>Gobiidae</taxon>
        <taxon>Oxudercinae</taxon>
        <taxon>Periophthalmus</taxon>
    </lineage>
</organism>
<dbReference type="Pfam" id="PF08266">
    <property type="entry name" value="Cadherin_2"/>
    <property type="match status" value="1"/>
</dbReference>
<name>A0A3B4B7G5_9GOBI</name>
<dbReference type="Proteomes" id="UP000261520">
    <property type="component" value="Unplaced"/>
</dbReference>
<feature type="domain" description="Cadherin N-terminal" evidence="2">
    <location>
        <begin position="27"/>
        <end position="60"/>
    </location>
</feature>
<proteinExistence type="predicted"/>
<dbReference type="Ensembl" id="ENSPMGT00000027091.1">
    <property type="protein sequence ID" value="ENSPMGP00000025438.1"/>
    <property type="gene ID" value="ENSPMGG00000020524.1"/>
</dbReference>
<dbReference type="STRING" id="409849.ENSPMGP00000025438"/>
<evidence type="ECO:0000313" key="3">
    <source>
        <dbReference type="Ensembl" id="ENSPMGP00000025438.1"/>
    </source>
</evidence>
<reference evidence="3" key="2">
    <citation type="submission" date="2025-09" db="UniProtKB">
        <authorList>
            <consortium name="Ensembl"/>
        </authorList>
    </citation>
    <scope>IDENTIFICATION</scope>
</reference>
<evidence type="ECO:0000256" key="1">
    <source>
        <dbReference type="ARBA" id="ARBA00023180"/>
    </source>
</evidence>
<dbReference type="InterPro" id="IPR013164">
    <property type="entry name" value="Cadherin_N"/>
</dbReference>
<keyword evidence="4" id="KW-1185">Reference proteome</keyword>
<dbReference type="AlphaFoldDB" id="A0A3B4B7G5"/>
<dbReference type="Gene3D" id="2.60.40.60">
    <property type="entry name" value="Cadherins"/>
    <property type="match status" value="1"/>
</dbReference>
<accession>A0A3B4B7G5</accession>
<protein>
    <recommendedName>
        <fullName evidence="2">Cadherin N-terminal domain-containing protein</fullName>
    </recommendedName>
</protein>
<reference evidence="3" key="1">
    <citation type="submission" date="2025-08" db="UniProtKB">
        <authorList>
            <consortium name="Ensembl"/>
        </authorList>
    </citation>
    <scope>IDENTIFICATION</scope>
</reference>
<keyword evidence="1" id="KW-0325">Glycoprotein</keyword>
<evidence type="ECO:0000259" key="2">
    <source>
        <dbReference type="Pfam" id="PF08266"/>
    </source>
</evidence>
<evidence type="ECO:0000313" key="4">
    <source>
        <dbReference type="Proteomes" id="UP000261520"/>
    </source>
</evidence>